<keyword evidence="8" id="KW-1185">Reference proteome</keyword>
<dbReference type="Pfam" id="PF00355">
    <property type="entry name" value="Rieske"/>
    <property type="match status" value="1"/>
</dbReference>
<accession>A0A919W3W2</accession>
<keyword evidence="4" id="KW-0411">Iron-sulfur</keyword>
<dbReference type="InterPro" id="IPR019251">
    <property type="entry name" value="DUF2231_TM"/>
</dbReference>
<evidence type="ECO:0000256" key="3">
    <source>
        <dbReference type="ARBA" id="ARBA00023004"/>
    </source>
</evidence>
<evidence type="ECO:0000313" key="8">
    <source>
        <dbReference type="Proteomes" id="UP000677082"/>
    </source>
</evidence>
<sequence length="282" mass="29367">MRILTRLEEARSLDTVSDKLQEAVLGASRPQRLKDLLHGTWLGHPLHPVLVQAPVGAFISTAILDLLPGTRRATTTLVAVGTAGAVPAIAAGLVDWSEMTKDRRRVGLVHAAANVVAVGLYAGSLVARLRGNTARGKALGFAGLSVAGLGAYLGGHLAYAQSGGANQAAPEIVRIPEEWTVAGSLASFPDRKPAVRTVGDVAVLFYRDGADVSAMIERCGHETAPLGEGEVVGTGSDACIVCPWHGSTFRLRDGAVVHGPAASNQPVLPVRVHDGNVEVRQP</sequence>
<dbReference type="InterPro" id="IPR017941">
    <property type="entry name" value="Rieske_2Fe-2S"/>
</dbReference>
<dbReference type="SUPFAM" id="SSF50022">
    <property type="entry name" value="ISP domain"/>
    <property type="match status" value="1"/>
</dbReference>
<keyword evidence="5" id="KW-0812">Transmembrane</keyword>
<dbReference type="Proteomes" id="UP000677082">
    <property type="component" value="Unassembled WGS sequence"/>
</dbReference>
<name>A0A919W3W2_9ACTN</name>
<dbReference type="EMBL" id="BOQN01000038">
    <property type="protein sequence ID" value="GIM90935.1"/>
    <property type="molecule type" value="Genomic_DNA"/>
</dbReference>
<evidence type="ECO:0000256" key="2">
    <source>
        <dbReference type="ARBA" id="ARBA00022723"/>
    </source>
</evidence>
<evidence type="ECO:0000256" key="1">
    <source>
        <dbReference type="ARBA" id="ARBA00022714"/>
    </source>
</evidence>
<dbReference type="GO" id="GO:0004497">
    <property type="term" value="F:monooxygenase activity"/>
    <property type="evidence" value="ECO:0007669"/>
    <property type="project" value="UniProtKB-ARBA"/>
</dbReference>
<keyword evidence="5" id="KW-0472">Membrane</keyword>
<dbReference type="PANTHER" id="PTHR21496:SF23">
    <property type="entry name" value="3-PHENYLPROPIONATE_CINNAMIC ACID DIOXYGENASE FERREDOXIN SUBUNIT"/>
    <property type="match status" value="1"/>
</dbReference>
<keyword evidence="2" id="KW-0479">Metal-binding</keyword>
<organism evidence="7 8">
    <name type="scientific">Paractinoplanes toevensis</name>
    <dbReference type="NCBI Taxonomy" id="571911"/>
    <lineage>
        <taxon>Bacteria</taxon>
        <taxon>Bacillati</taxon>
        <taxon>Actinomycetota</taxon>
        <taxon>Actinomycetes</taxon>
        <taxon>Micromonosporales</taxon>
        <taxon>Micromonosporaceae</taxon>
        <taxon>Paractinoplanes</taxon>
    </lineage>
</organism>
<dbReference type="GO" id="GO:0046872">
    <property type="term" value="F:metal ion binding"/>
    <property type="evidence" value="ECO:0007669"/>
    <property type="project" value="UniProtKB-KW"/>
</dbReference>
<evidence type="ECO:0000256" key="4">
    <source>
        <dbReference type="ARBA" id="ARBA00023014"/>
    </source>
</evidence>
<dbReference type="InterPro" id="IPR036922">
    <property type="entry name" value="Rieske_2Fe-2S_sf"/>
</dbReference>
<comment type="caution">
    <text evidence="7">The sequence shown here is derived from an EMBL/GenBank/DDBJ whole genome shotgun (WGS) entry which is preliminary data.</text>
</comment>
<reference evidence="7 8" key="1">
    <citation type="submission" date="2021-03" db="EMBL/GenBank/DDBJ databases">
        <title>Whole genome shotgun sequence of Actinoplanes toevensis NBRC 105298.</title>
        <authorList>
            <person name="Komaki H."/>
            <person name="Tamura T."/>
        </authorList>
    </citation>
    <scope>NUCLEOTIDE SEQUENCE [LARGE SCALE GENOMIC DNA]</scope>
    <source>
        <strain evidence="7 8">NBRC 105298</strain>
    </source>
</reference>
<proteinExistence type="predicted"/>
<feature type="transmembrane region" description="Helical" evidence="5">
    <location>
        <begin position="139"/>
        <end position="159"/>
    </location>
</feature>
<dbReference type="GO" id="GO:0051537">
    <property type="term" value="F:2 iron, 2 sulfur cluster binding"/>
    <property type="evidence" value="ECO:0007669"/>
    <property type="project" value="UniProtKB-KW"/>
</dbReference>
<dbReference type="PANTHER" id="PTHR21496">
    <property type="entry name" value="FERREDOXIN-RELATED"/>
    <property type="match status" value="1"/>
</dbReference>
<feature type="transmembrane region" description="Helical" evidence="5">
    <location>
        <begin position="106"/>
        <end position="127"/>
    </location>
</feature>
<dbReference type="Gene3D" id="2.102.10.10">
    <property type="entry name" value="Rieske [2Fe-2S] iron-sulphur domain"/>
    <property type="match status" value="1"/>
</dbReference>
<dbReference type="CDD" id="cd03467">
    <property type="entry name" value="Rieske"/>
    <property type="match status" value="1"/>
</dbReference>
<evidence type="ECO:0000256" key="5">
    <source>
        <dbReference type="SAM" id="Phobius"/>
    </source>
</evidence>
<keyword evidence="1" id="KW-0001">2Fe-2S</keyword>
<gene>
    <name evidence="7" type="ORF">Ato02nite_027280</name>
</gene>
<protein>
    <recommendedName>
        <fullName evidence="6">Rieske domain-containing protein</fullName>
    </recommendedName>
</protein>
<dbReference type="Pfam" id="PF09990">
    <property type="entry name" value="DUF2231"/>
    <property type="match status" value="1"/>
</dbReference>
<dbReference type="PROSITE" id="PS51296">
    <property type="entry name" value="RIESKE"/>
    <property type="match status" value="1"/>
</dbReference>
<keyword evidence="5" id="KW-1133">Transmembrane helix</keyword>
<keyword evidence="3" id="KW-0408">Iron</keyword>
<evidence type="ECO:0000259" key="6">
    <source>
        <dbReference type="PROSITE" id="PS51296"/>
    </source>
</evidence>
<dbReference type="RefSeq" id="WP_213006840.1">
    <property type="nucleotide sequence ID" value="NZ_BOQN01000038.1"/>
</dbReference>
<feature type="domain" description="Rieske" evidence="6">
    <location>
        <begin position="179"/>
        <end position="279"/>
    </location>
</feature>
<feature type="transmembrane region" description="Helical" evidence="5">
    <location>
        <begin position="74"/>
        <end position="94"/>
    </location>
</feature>
<dbReference type="GO" id="GO:0016705">
    <property type="term" value="F:oxidoreductase activity, acting on paired donors, with incorporation or reduction of molecular oxygen"/>
    <property type="evidence" value="ECO:0007669"/>
    <property type="project" value="UniProtKB-ARBA"/>
</dbReference>
<dbReference type="AlphaFoldDB" id="A0A919W3W2"/>
<evidence type="ECO:0000313" key="7">
    <source>
        <dbReference type="EMBL" id="GIM90935.1"/>
    </source>
</evidence>